<dbReference type="Pfam" id="PF04773">
    <property type="entry name" value="FecR"/>
    <property type="match status" value="1"/>
</dbReference>
<dbReference type="OrthoDB" id="1099963at2"/>
<gene>
    <name evidence="4" type="ORF">FPE01S_01_01480</name>
</gene>
<dbReference type="Pfam" id="PF16344">
    <property type="entry name" value="FecR_C"/>
    <property type="match status" value="1"/>
</dbReference>
<dbReference type="RefSeq" id="WP_052955421.1">
    <property type="nucleotide sequence ID" value="NZ_BBWV01000001.1"/>
</dbReference>
<evidence type="ECO:0000259" key="3">
    <source>
        <dbReference type="Pfam" id="PF16344"/>
    </source>
</evidence>
<dbReference type="PANTHER" id="PTHR30273:SF2">
    <property type="entry name" value="PROTEIN FECR"/>
    <property type="match status" value="1"/>
</dbReference>
<evidence type="ECO:0000259" key="2">
    <source>
        <dbReference type="Pfam" id="PF04773"/>
    </source>
</evidence>
<dbReference type="STRING" id="1220578.FPE01S_01_01480"/>
<name>A0A0E9MUN9_9BACT</name>
<reference evidence="4 5" key="1">
    <citation type="submission" date="2015-04" db="EMBL/GenBank/DDBJ databases">
        <title>Whole genome shotgun sequence of Flavihumibacter petaseus NBRC 106054.</title>
        <authorList>
            <person name="Miyazawa S."/>
            <person name="Hosoyama A."/>
            <person name="Hashimoto M."/>
            <person name="Noguchi M."/>
            <person name="Tsuchikane K."/>
            <person name="Ohji S."/>
            <person name="Yamazoe A."/>
            <person name="Ichikawa N."/>
            <person name="Kimura A."/>
            <person name="Fujita N."/>
        </authorList>
    </citation>
    <scope>NUCLEOTIDE SEQUENCE [LARGE SCALE GENOMIC DNA]</scope>
    <source>
        <strain evidence="4 5">NBRC 106054</strain>
    </source>
</reference>
<dbReference type="EMBL" id="BBWV01000001">
    <property type="protein sequence ID" value="GAO41136.1"/>
    <property type="molecule type" value="Genomic_DNA"/>
</dbReference>
<dbReference type="GO" id="GO:0016989">
    <property type="term" value="F:sigma factor antagonist activity"/>
    <property type="evidence" value="ECO:0007669"/>
    <property type="project" value="TreeGrafter"/>
</dbReference>
<dbReference type="PANTHER" id="PTHR30273">
    <property type="entry name" value="PERIPLASMIC SIGNAL SENSOR AND SIGMA FACTOR ACTIVATOR FECR-RELATED"/>
    <property type="match status" value="1"/>
</dbReference>
<proteinExistence type="predicted"/>
<dbReference type="Gene3D" id="3.55.50.30">
    <property type="match status" value="1"/>
</dbReference>
<keyword evidence="1" id="KW-0472">Membrane</keyword>
<feature type="domain" description="Protein FecR C-terminal" evidence="3">
    <location>
        <begin position="339"/>
        <end position="407"/>
    </location>
</feature>
<evidence type="ECO:0000256" key="1">
    <source>
        <dbReference type="SAM" id="Phobius"/>
    </source>
</evidence>
<sequence>MNRASEERVTYLLERIRQEKITPTECDELAALVKEGQDPVVLNQIRTYFERQQIRTPLVNASDSAWQNMLTGILSVDKHDSAFDIPEEAGTVVHGRFRRTWWYAAAAVIILAGASAWFYLQPRQVIEKPAVGQPIAKHTDVAAPAASLATINLANGQQIGLDSAGKGTLTAIGNVQVIKLDDGRIVYQGETDKPMFNTLVNPRGSRVVDITLADGSRVWLNAGSSITYPVAFIGKERNVTMDGEAYFEVAHDAARPFRVAKGEAQVQVLGTRFNVNAYDDEPVMSVTLLEGSVAVKPLEKGDRKYLLKPGQQSQIGKNGEVNLQFHPDLEETMAWKHDKFIFTGNSIQAVMRQLEKWYDVKVEYKGPVSGEEFVGVISRKANVSEILSMLGETHTVSFEIEGKKIVVK</sequence>
<keyword evidence="1" id="KW-1133">Transmembrane helix</keyword>
<keyword evidence="1" id="KW-0812">Transmembrane</keyword>
<evidence type="ECO:0000313" key="5">
    <source>
        <dbReference type="Proteomes" id="UP000033121"/>
    </source>
</evidence>
<feature type="domain" description="FecR protein" evidence="2">
    <location>
        <begin position="208"/>
        <end position="293"/>
    </location>
</feature>
<accession>A0A0E9MUN9</accession>
<dbReference type="InterPro" id="IPR012373">
    <property type="entry name" value="Ferrdict_sens_TM"/>
</dbReference>
<dbReference type="InterPro" id="IPR006860">
    <property type="entry name" value="FecR"/>
</dbReference>
<dbReference type="AlphaFoldDB" id="A0A0E9MUN9"/>
<dbReference type="InterPro" id="IPR032508">
    <property type="entry name" value="FecR_C"/>
</dbReference>
<keyword evidence="5" id="KW-1185">Reference proteome</keyword>
<evidence type="ECO:0000313" key="4">
    <source>
        <dbReference type="EMBL" id="GAO41136.1"/>
    </source>
</evidence>
<dbReference type="Gene3D" id="2.60.120.1440">
    <property type="match status" value="1"/>
</dbReference>
<comment type="caution">
    <text evidence="4">The sequence shown here is derived from an EMBL/GenBank/DDBJ whole genome shotgun (WGS) entry which is preliminary data.</text>
</comment>
<feature type="transmembrane region" description="Helical" evidence="1">
    <location>
        <begin position="101"/>
        <end position="120"/>
    </location>
</feature>
<dbReference type="Proteomes" id="UP000033121">
    <property type="component" value="Unassembled WGS sequence"/>
</dbReference>
<organism evidence="4 5">
    <name type="scientific">Flavihumibacter petaseus NBRC 106054</name>
    <dbReference type="NCBI Taxonomy" id="1220578"/>
    <lineage>
        <taxon>Bacteria</taxon>
        <taxon>Pseudomonadati</taxon>
        <taxon>Bacteroidota</taxon>
        <taxon>Chitinophagia</taxon>
        <taxon>Chitinophagales</taxon>
        <taxon>Chitinophagaceae</taxon>
        <taxon>Flavihumibacter</taxon>
    </lineage>
</organism>
<protein>
    <submittedName>
        <fullName evidence="4">Putative anti-sigma factor</fullName>
    </submittedName>
</protein>